<feature type="transmembrane region" description="Helical" evidence="1">
    <location>
        <begin position="36"/>
        <end position="56"/>
    </location>
</feature>
<evidence type="ECO:0000313" key="2">
    <source>
        <dbReference type="EMBL" id="USR79377.1"/>
    </source>
</evidence>
<dbReference type="RefSeq" id="WP_252673249.1">
    <property type="nucleotide sequence ID" value="NZ_CP099547.1"/>
</dbReference>
<feature type="transmembrane region" description="Helical" evidence="1">
    <location>
        <begin position="12"/>
        <end position="30"/>
    </location>
</feature>
<keyword evidence="1" id="KW-0472">Membrane</keyword>
<keyword evidence="3" id="KW-1185">Reference proteome</keyword>
<evidence type="ECO:0000313" key="3">
    <source>
        <dbReference type="Proteomes" id="UP001056109"/>
    </source>
</evidence>
<dbReference type="EMBL" id="CP099547">
    <property type="protein sequence ID" value="USR79377.1"/>
    <property type="molecule type" value="Genomic_DNA"/>
</dbReference>
<evidence type="ECO:0000256" key="1">
    <source>
        <dbReference type="SAM" id="Phobius"/>
    </source>
</evidence>
<feature type="transmembrane region" description="Helical" evidence="1">
    <location>
        <begin position="63"/>
        <end position="82"/>
    </location>
</feature>
<dbReference type="Proteomes" id="UP001056109">
    <property type="component" value="Chromosome"/>
</dbReference>
<organism evidence="2 3">
    <name type="scientific">Arcanobacterium pinnipediorum</name>
    <dbReference type="NCBI Taxonomy" id="1503041"/>
    <lineage>
        <taxon>Bacteria</taxon>
        <taxon>Bacillati</taxon>
        <taxon>Actinomycetota</taxon>
        <taxon>Actinomycetes</taxon>
        <taxon>Actinomycetales</taxon>
        <taxon>Actinomycetaceae</taxon>
        <taxon>Arcanobacterium</taxon>
    </lineage>
</organism>
<sequence>MRSRVFSATSGYILVLVTVWVALCFVVVTKESDHSLQLRLISVVLPFICLIVFGLFFQRVKRFFLWVIILLLPADMYLVWVVGDKTLGYTWFSAGVIGLLIGMFLLQYQRPVPKVTVEIQGAGGEDVPPLKLREMKIYAKEVHRSRDRLFRAPVTYEEICVYVEIKERTIRFTASQFEPDRVERLMNFPQHFIAGTGPFLSGFDFPDSLIAEIAEKNLVPAGCLIVTDGDNLVGTIYPDEVPVFQQWVLRVFH</sequence>
<feature type="transmembrane region" description="Helical" evidence="1">
    <location>
        <begin position="88"/>
        <end position="106"/>
    </location>
</feature>
<reference evidence="2" key="1">
    <citation type="submission" date="2022-06" db="EMBL/GenBank/DDBJ databases">
        <title>Complete Genome Sequence of Arcanobacterium pinnipediorum strain DSM 28752 isolated from a harbour seal.</title>
        <authorList>
            <person name="Borowiak M."/>
            <person name="Kreitlow A."/>
            <person name="Alssahen M."/>
            <person name="Malorny B."/>
            <person name="Laemmler C."/>
            <person name="Prenger-Berninghoff E."/>
            <person name="Siebert U."/>
            <person name="Ploetz M."/>
            <person name="Abdulmawjood A."/>
        </authorList>
    </citation>
    <scope>NUCLEOTIDE SEQUENCE</scope>
    <source>
        <strain evidence="2">DSM 28752</strain>
    </source>
</reference>
<gene>
    <name evidence="2" type="ORF">NG665_08415</name>
</gene>
<accession>A0ABY5AHP2</accession>
<keyword evidence="1" id="KW-1133">Transmembrane helix</keyword>
<name>A0ABY5AHP2_9ACTO</name>
<protein>
    <submittedName>
        <fullName evidence="2">Uncharacterized protein</fullName>
    </submittedName>
</protein>
<keyword evidence="1" id="KW-0812">Transmembrane</keyword>
<proteinExistence type="predicted"/>